<gene>
    <name evidence="1" type="ORF">rsdtw13_23870</name>
</gene>
<evidence type="ECO:0000313" key="1">
    <source>
        <dbReference type="EMBL" id="GKX67129.1"/>
    </source>
</evidence>
<dbReference type="EMBL" id="BROD01000001">
    <property type="protein sequence ID" value="GKX67129.1"/>
    <property type="molecule type" value="Genomic_DNA"/>
</dbReference>
<accession>A0ACB5RED8</accession>
<keyword evidence="2" id="KW-1185">Reference proteome</keyword>
<reference evidence="1" key="1">
    <citation type="journal article" date="2025" name="Int. J. Syst. Evol. Microbiol.">
        <title>Inconstantimicrobium mannanitabidum sp. nov., a novel member of the family Clostridiaceae isolated from anoxic soil under the treatment of reductive soil disinfestation.</title>
        <authorList>
            <person name="Ueki A."/>
            <person name="Tonouchi A."/>
            <person name="Honma S."/>
            <person name="Kaku N."/>
            <person name="Ueki K."/>
        </authorList>
    </citation>
    <scope>NUCLEOTIDE SEQUENCE</scope>
    <source>
        <strain evidence="1">TW13</strain>
    </source>
</reference>
<proteinExistence type="predicted"/>
<organism evidence="1 2">
    <name type="scientific">Inconstantimicrobium mannanitabidum</name>
    <dbReference type="NCBI Taxonomy" id="1604901"/>
    <lineage>
        <taxon>Bacteria</taxon>
        <taxon>Bacillati</taxon>
        <taxon>Bacillota</taxon>
        <taxon>Clostridia</taxon>
        <taxon>Eubacteriales</taxon>
        <taxon>Clostridiaceae</taxon>
        <taxon>Inconstantimicrobium</taxon>
    </lineage>
</organism>
<evidence type="ECO:0000313" key="2">
    <source>
        <dbReference type="Proteomes" id="UP001058074"/>
    </source>
</evidence>
<sequence length="546" mass="63392">MVMDLSNEFWIDELQKIGKVGIFSFDMRSHTVTASEKGYELFGISGRKMEGTKDWLEVIHPSQRQELSSYFMEAIKTGKDFDKEFKIVEENNETERWVELKGKVFYDDQGMPEKLSGTIHDVSEIKKSEEKYKKLYIEFQEKESLLVSLINSIPDLIFYKDINSRYLGCNKAYENYSGMKEEDIVGHSDFDIFDEEEASFYREMDAKMIEKEEKVSYEQWIKYPDSREALLDTIKTPYYDSEGNILGIIGICRDITERIKKEELQRKMEEETIRLDKLKENDRIKTEFFANISHELRTPINVIFSALQMQEILFKEDKNENASIDKFKYIKMMKQNCYRLLRLINNLIDITKFDNGYFSINERNQDIIQLVEDVVLSVADYIEKKGISVTFDTDAEEKVIAVDTEKMERIILNLLSNAVKFTPSGGKIDVYIEDNDSDVCIRIKDTGIGIPQEKLNMIFERFVQVDKSLTRNHEGSGIGLSIVKSLVEQHGGNISVKSEEGKGTEFIIHIPCKLAVWEASTKNTGNTQISDDFIEKINIEFSDIYN</sequence>
<dbReference type="Proteomes" id="UP001058074">
    <property type="component" value="Unassembled WGS sequence"/>
</dbReference>
<name>A0ACB5RED8_9CLOT</name>
<protein>
    <submittedName>
        <fullName evidence="1">Uncharacterized protein</fullName>
    </submittedName>
</protein>
<comment type="caution">
    <text evidence="1">The sequence shown here is derived from an EMBL/GenBank/DDBJ whole genome shotgun (WGS) entry which is preliminary data.</text>
</comment>